<evidence type="ECO:0000313" key="4">
    <source>
        <dbReference type="Proteomes" id="UP000092839"/>
    </source>
</evidence>
<accession>A0A1B1UK18</accession>
<organism evidence="3 4">
    <name type="scientific">Bradyrhizobium icense</name>
    <dbReference type="NCBI Taxonomy" id="1274631"/>
    <lineage>
        <taxon>Bacteria</taxon>
        <taxon>Pseudomonadati</taxon>
        <taxon>Pseudomonadota</taxon>
        <taxon>Alphaproteobacteria</taxon>
        <taxon>Hyphomicrobiales</taxon>
        <taxon>Nitrobacteraceae</taxon>
        <taxon>Bradyrhizobium</taxon>
    </lineage>
</organism>
<evidence type="ECO:0000256" key="1">
    <source>
        <dbReference type="SAM" id="MobiDB-lite"/>
    </source>
</evidence>
<sequence length="396" mass="46167">MVTKSIPTKTTGPLHFEDLEPRRFEDLVRRLLYDFRQWRELEATGRTGSDEGFDARGYEAVQGNFDGGIDGDNDDDDGSENRTDSDVKDRVWLIQCKREKSIPPKKMAAYLDALPRGQQLHGIIFAAACDFSKAARDAFRTRTRELGFQEAYLWGKGELEDMLYQPKNDDVLFTFFGVSKRIRQRSLSAEVRRKLVVKRKAQRLLQSFGLEVLVRDASDDRYPYADETQREKLRARRWCVYRYEGCHHDGLHVLRHRHLAFIDDGGVAWDFAECMDDSAPHNNPWRTEDDEKLVNQLAAARANAMTIWDALPEKNRAWLEEYLVLPYDSVIDIDDKGDEWFEGPHIYVDEFDAVRGPFRDYRRVKLRTIGQWSARHAKANPETRVKKFPRDEALDR</sequence>
<dbReference type="EMBL" id="CP016428">
    <property type="protein sequence ID" value="ANW03131.1"/>
    <property type="molecule type" value="Genomic_DNA"/>
</dbReference>
<dbReference type="OrthoDB" id="8440659at2"/>
<feature type="region of interest" description="Disordered" evidence="1">
    <location>
        <begin position="63"/>
        <end position="84"/>
    </location>
</feature>
<feature type="domain" description="Restriction endonuclease type IV Mrr" evidence="2">
    <location>
        <begin position="53"/>
        <end position="140"/>
    </location>
</feature>
<dbReference type="GO" id="GO:0003677">
    <property type="term" value="F:DNA binding"/>
    <property type="evidence" value="ECO:0007669"/>
    <property type="project" value="InterPro"/>
</dbReference>
<evidence type="ECO:0000259" key="2">
    <source>
        <dbReference type="Pfam" id="PF04471"/>
    </source>
</evidence>
<dbReference type="GO" id="GO:0009307">
    <property type="term" value="P:DNA restriction-modification system"/>
    <property type="evidence" value="ECO:0007669"/>
    <property type="project" value="InterPro"/>
</dbReference>
<evidence type="ECO:0000313" key="3">
    <source>
        <dbReference type="EMBL" id="ANW03131.1"/>
    </source>
</evidence>
<dbReference type="GO" id="GO:0004519">
    <property type="term" value="F:endonuclease activity"/>
    <property type="evidence" value="ECO:0007669"/>
    <property type="project" value="InterPro"/>
</dbReference>
<name>A0A1B1UK18_9BRAD</name>
<dbReference type="KEGG" id="bic:LMTR13_26320"/>
<protein>
    <recommendedName>
        <fullName evidence="2">Restriction endonuclease type IV Mrr domain-containing protein</fullName>
    </recommendedName>
</protein>
<keyword evidence="4" id="KW-1185">Reference proteome</keyword>
<gene>
    <name evidence="3" type="ORF">LMTR13_26320</name>
</gene>
<reference evidence="3 4" key="1">
    <citation type="submission" date="2016-07" db="EMBL/GenBank/DDBJ databases">
        <title>Complete genome sequence of Bradyrhizobium icense LMTR 13T, a potential inoculant strain isolated from lima bean (Phaseolus lunatus) in Peru.</title>
        <authorList>
            <person name="Ormeno-Orrillo E."/>
            <person name="Duran D."/>
            <person name="Rogel M.A."/>
            <person name="Rey L."/>
            <person name="Imperial J."/>
            <person name="Ruiz-Argueso T."/>
            <person name="Martinez-Romero E."/>
        </authorList>
    </citation>
    <scope>NUCLEOTIDE SEQUENCE [LARGE SCALE GENOMIC DNA]</scope>
    <source>
        <strain evidence="3 4">LMTR 13</strain>
    </source>
</reference>
<dbReference type="Gene3D" id="3.40.1350.10">
    <property type="match status" value="1"/>
</dbReference>
<dbReference type="STRING" id="1274631.LMTR13_26320"/>
<feature type="compositionally biased region" description="Acidic residues" evidence="1">
    <location>
        <begin position="69"/>
        <end position="78"/>
    </location>
</feature>
<dbReference type="InterPro" id="IPR007560">
    <property type="entry name" value="Restrct_endonuc_IV_Mrr"/>
</dbReference>
<dbReference type="Pfam" id="PF04471">
    <property type="entry name" value="Mrr_cat"/>
    <property type="match status" value="1"/>
</dbReference>
<dbReference type="InterPro" id="IPR011856">
    <property type="entry name" value="tRNA_endonuc-like_dom_sf"/>
</dbReference>
<dbReference type="Proteomes" id="UP000092839">
    <property type="component" value="Chromosome"/>
</dbReference>
<proteinExistence type="predicted"/>
<dbReference type="AlphaFoldDB" id="A0A1B1UK18"/>